<gene>
    <name evidence="2" type="ORF">RHSP_65593</name>
</gene>
<feature type="region of interest" description="Disordered" evidence="1">
    <location>
        <begin position="1"/>
        <end position="27"/>
    </location>
</feature>
<reference evidence="2 3" key="1">
    <citation type="journal article" date="2012" name="BMC Genomics">
        <title>Genomic basis of broad host range and environmental adaptability of Rhizobium tropici CIAT 899 and Rhizobium sp. PRF 81 which are used in inoculants for common bean (Phaseolus vulgaris L.).</title>
        <authorList>
            <person name="Ormeno-Orrillo E."/>
            <person name="Menna P."/>
            <person name="Almeida L.G."/>
            <person name="Ollero F.J."/>
            <person name="Nicolas M.F."/>
            <person name="Pains Rodrigues E."/>
            <person name="Shigueyoshi Nakatani A."/>
            <person name="Silva Batista J.S."/>
            <person name="Oliveira Chueire L.M."/>
            <person name="Souza R.C."/>
            <person name="Ribeiro Vasconcelos A.T."/>
            <person name="Megias M."/>
            <person name="Hungria M."/>
            <person name="Martinez-Romero E."/>
        </authorList>
    </citation>
    <scope>NUCLEOTIDE SEQUENCE [LARGE SCALE GENOMIC DNA]</scope>
    <source>
        <strain evidence="2 3">PRF 81</strain>
    </source>
</reference>
<evidence type="ECO:0000313" key="3">
    <source>
        <dbReference type="Proteomes" id="UP000012429"/>
    </source>
</evidence>
<dbReference type="Pfam" id="PF09859">
    <property type="entry name" value="Oxygenase-NA"/>
    <property type="match status" value="1"/>
</dbReference>
<accession>N6U706</accession>
<organism evidence="2 3">
    <name type="scientific">Rhizobium freirei PRF 81</name>
    <dbReference type="NCBI Taxonomy" id="363754"/>
    <lineage>
        <taxon>Bacteria</taxon>
        <taxon>Pseudomonadati</taxon>
        <taxon>Pseudomonadota</taxon>
        <taxon>Alphaproteobacteria</taxon>
        <taxon>Hyphomicrobiales</taxon>
        <taxon>Rhizobiaceae</taxon>
        <taxon>Rhizobium/Agrobacterium group</taxon>
        <taxon>Rhizobium</taxon>
    </lineage>
</organism>
<dbReference type="AlphaFoldDB" id="N6U706"/>
<dbReference type="STRING" id="363754.RHSP_65593"/>
<dbReference type="Gene3D" id="2.60.120.620">
    <property type="entry name" value="q2cbj1_9rhob like domain"/>
    <property type="match status" value="1"/>
</dbReference>
<comment type="caution">
    <text evidence="2">The sequence shown here is derived from an EMBL/GenBank/DDBJ whole genome shotgun (WGS) entry which is preliminary data.</text>
</comment>
<protein>
    <recommendedName>
        <fullName evidence="4">Fe2OG dioxygenase domain-containing protein</fullName>
    </recommendedName>
</protein>
<sequence length="306" mass="34187">MAEPACQSAGRRKCLRRQPDSAGHSVPSCCPLQWRSGRLSLGHRAQARADPSGGDGMRQPIVDFIAPASMDSSVETRVAAYDWRALAVELDSYGCAVLPKLLTPQECREIAALYPDESHFRSHVIMARHGFGKGEYRYFKYPLPDLIGGIRTALYPHLAGVANNWNERMGVDQRFPADHASYLQQCHDAGQARPTPLLLQYVPGDFNCLHQDLYGDLWFPIQVAILLSEPSRDFTGGEFALTEQRPRMQSRVEVVPMRQGDAVAFAVHNRPVQGTKGNYRVNLRHGVSRIRSGMRHTVGIIFHDAR</sequence>
<dbReference type="PATRIC" id="fig|363754.4.peg.4323"/>
<proteinExistence type="predicted"/>
<evidence type="ECO:0000313" key="2">
    <source>
        <dbReference type="EMBL" id="ENN86023.1"/>
    </source>
</evidence>
<evidence type="ECO:0000256" key="1">
    <source>
        <dbReference type="SAM" id="MobiDB-lite"/>
    </source>
</evidence>
<dbReference type="Proteomes" id="UP000012429">
    <property type="component" value="Unassembled WGS sequence"/>
</dbReference>
<dbReference type="EMBL" id="AQHN01000076">
    <property type="protein sequence ID" value="ENN86023.1"/>
    <property type="molecule type" value="Genomic_DNA"/>
</dbReference>
<dbReference type="InterPro" id="IPR018655">
    <property type="entry name" value="DUF2086"/>
</dbReference>
<keyword evidence="3" id="KW-1185">Reference proteome</keyword>
<evidence type="ECO:0008006" key="4">
    <source>
        <dbReference type="Google" id="ProtNLM"/>
    </source>
</evidence>
<name>N6U706_9HYPH</name>